<dbReference type="EMBL" id="JAECVW010000001">
    <property type="protein sequence ID" value="MBH8593887.1"/>
    <property type="molecule type" value="Genomic_DNA"/>
</dbReference>
<feature type="active site" description="Proton acceptor" evidence="2">
    <location>
        <position position="81"/>
    </location>
</feature>
<keyword evidence="1" id="KW-0456">Lyase</keyword>
<dbReference type="Pfam" id="PF13772">
    <property type="entry name" value="AIG2_2"/>
    <property type="match status" value="1"/>
</dbReference>
<feature type="binding site" evidence="3">
    <location>
        <begin position="4"/>
        <end position="9"/>
    </location>
    <ligand>
        <name>substrate</name>
    </ligand>
</feature>
<sequence length="154" mass="17691">MILYFAYGSCMDELSFKRTVGENGYKLMGRAVLPDFRLAFTLYSPNRMGGVADLLWSPGEKVEGILYQLNPEVLKDLDEREGVSHGRYKRIQVNVCHQGKKKMAMTYTVVKKESKEVCPHPSYLKEIMRGAGRLSREYQEQLRKACKERFGISV</sequence>
<protein>
    <submittedName>
        <fullName evidence="4">Gamma-glutamylcyclotransferase</fullName>
    </submittedName>
</protein>
<dbReference type="Proteomes" id="UP000633619">
    <property type="component" value="Unassembled WGS sequence"/>
</dbReference>
<dbReference type="CDD" id="cd06661">
    <property type="entry name" value="GGCT_like"/>
    <property type="match status" value="1"/>
</dbReference>
<comment type="caution">
    <text evidence="4">The sequence shown here is derived from an EMBL/GenBank/DDBJ whole genome shotgun (WGS) entry which is preliminary data.</text>
</comment>
<dbReference type="PANTHER" id="PTHR12935">
    <property type="entry name" value="GAMMA-GLUTAMYLCYCLOTRANSFERASE"/>
    <property type="match status" value="1"/>
</dbReference>
<dbReference type="GO" id="GO:0003839">
    <property type="term" value="F:gamma-glutamylcyclotransferase activity"/>
    <property type="evidence" value="ECO:0007669"/>
    <property type="project" value="InterPro"/>
</dbReference>
<keyword evidence="4" id="KW-0808">Transferase</keyword>
<feature type="binding site" evidence="3">
    <location>
        <position position="123"/>
    </location>
    <ligand>
        <name>substrate</name>
    </ligand>
</feature>
<proteinExistence type="predicted"/>
<dbReference type="InterPro" id="IPR017939">
    <property type="entry name" value="G-Glutamylcylcotransferase"/>
</dbReference>
<evidence type="ECO:0000313" key="4">
    <source>
        <dbReference type="EMBL" id="MBH8593887.1"/>
    </source>
</evidence>
<dbReference type="GO" id="GO:0016740">
    <property type="term" value="F:transferase activity"/>
    <property type="evidence" value="ECO:0007669"/>
    <property type="project" value="UniProtKB-KW"/>
</dbReference>
<evidence type="ECO:0000256" key="3">
    <source>
        <dbReference type="PIRSR" id="PIRSR617939-2"/>
    </source>
</evidence>
<dbReference type="InterPro" id="IPR013024">
    <property type="entry name" value="GGCT-like"/>
</dbReference>
<evidence type="ECO:0000256" key="1">
    <source>
        <dbReference type="ARBA" id="ARBA00023239"/>
    </source>
</evidence>
<dbReference type="Gene3D" id="3.10.490.10">
    <property type="entry name" value="Gamma-glutamyl cyclotransferase-like"/>
    <property type="match status" value="1"/>
</dbReference>
<dbReference type="AlphaFoldDB" id="A0A8I1A9M4"/>
<reference evidence="4 5" key="1">
    <citation type="submission" date="2020-12" db="EMBL/GenBank/DDBJ databases">
        <title>WGS of Thermoactinomyces spp.</title>
        <authorList>
            <person name="Cheng K."/>
        </authorList>
    </citation>
    <scope>NUCLEOTIDE SEQUENCE [LARGE SCALE GENOMIC DNA]</scope>
    <source>
        <strain evidence="5">CICC 10671\DSM 43846</strain>
    </source>
</reference>
<dbReference type="SUPFAM" id="SSF110857">
    <property type="entry name" value="Gamma-glutamyl cyclotransferase-like"/>
    <property type="match status" value="1"/>
</dbReference>
<accession>A0A8I1A9M4</accession>
<dbReference type="InterPro" id="IPR036568">
    <property type="entry name" value="GGCT-like_sf"/>
</dbReference>
<dbReference type="PANTHER" id="PTHR12935:SF0">
    <property type="entry name" value="GAMMA-GLUTAMYLCYCLOTRANSFERASE"/>
    <property type="match status" value="1"/>
</dbReference>
<name>A0A8I1A9M4_THEIN</name>
<evidence type="ECO:0000313" key="5">
    <source>
        <dbReference type="Proteomes" id="UP000633619"/>
    </source>
</evidence>
<gene>
    <name evidence="4" type="ORF">I8U20_00920</name>
</gene>
<organism evidence="4 5">
    <name type="scientific">Thermoactinomyces intermedius</name>
    <dbReference type="NCBI Taxonomy" id="2024"/>
    <lineage>
        <taxon>Bacteria</taxon>
        <taxon>Bacillati</taxon>
        <taxon>Bacillota</taxon>
        <taxon>Bacilli</taxon>
        <taxon>Bacillales</taxon>
        <taxon>Thermoactinomycetaceae</taxon>
        <taxon>Thermoactinomyces</taxon>
    </lineage>
</organism>
<keyword evidence="5" id="KW-1185">Reference proteome</keyword>
<dbReference type="RefSeq" id="WP_181731053.1">
    <property type="nucleotide sequence ID" value="NZ_JACEIR010000001.1"/>
</dbReference>
<evidence type="ECO:0000256" key="2">
    <source>
        <dbReference type="PIRSR" id="PIRSR617939-1"/>
    </source>
</evidence>